<comment type="caution">
    <text evidence="1">The sequence shown here is derived from an EMBL/GenBank/DDBJ whole genome shotgun (WGS) entry which is preliminary data.</text>
</comment>
<reference evidence="1" key="1">
    <citation type="submission" date="2022-07" db="EMBL/GenBank/DDBJ databases">
        <title>Genome Sequence of Physisporinus lineatus.</title>
        <authorList>
            <person name="Buettner E."/>
        </authorList>
    </citation>
    <scope>NUCLEOTIDE SEQUENCE</scope>
    <source>
        <strain evidence="1">VT162</strain>
    </source>
</reference>
<sequence length="258" mass="29197">MPWDPATHFADGVVAWSSGNSLSLSFLAFADTISLSCRTLLQEYLRTIVVYDSPTRTTGAVYPPGVLPYSPFVDTTLTPKEAMEVFPRWNSGYYTHSPDVFASFSATSFETLPGRAQILSGLVMTYTLDEQPEPTITRIPANVLEDATDPESTLRSRQPDPRIFLEVFRECRRKALYDAEWAKSYFPNVKVEVVTFTKTLADCVYAAWDILHDLLEVRAQRGPQDGERKVGFHVLEGVNHHAHWDYPERVLDLFSKII</sequence>
<keyword evidence="2" id="KW-1185">Reference proteome</keyword>
<gene>
    <name evidence="1" type="ORF">NLI96_g3429</name>
</gene>
<accession>A0AAD5YGL1</accession>
<name>A0AAD5YGL1_9APHY</name>
<protein>
    <recommendedName>
        <fullName evidence="3">Alpha/beta-hydrolase</fullName>
    </recommendedName>
</protein>
<dbReference type="EMBL" id="JANAWD010000087">
    <property type="protein sequence ID" value="KAJ3487584.1"/>
    <property type="molecule type" value="Genomic_DNA"/>
</dbReference>
<evidence type="ECO:0000313" key="1">
    <source>
        <dbReference type="EMBL" id="KAJ3487584.1"/>
    </source>
</evidence>
<proteinExistence type="predicted"/>
<evidence type="ECO:0008006" key="3">
    <source>
        <dbReference type="Google" id="ProtNLM"/>
    </source>
</evidence>
<evidence type="ECO:0000313" key="2">
    <source>
        <dbReference type="Proteomes" id="UP001212997"/>
    </source>
</evidence>
<dbReference type="Proteomes" id="UP001212997">
    <property type="component" value="Unassembled WGS sequence"/>
</dbReference>
<organism evidence="1 2">
    <name type="scientific">Meripilus lineatus</name>
    <dbReference type="NCBI Taxonomy" id="2056292"/>
    <lineage>
        <taxon>Eukaryota</taxon>
        <taxon>Fungi</taxon>
        <taxon>Dikarya</taxon>
        <taxon>Basidiomycota</taxon>
        <taxon>Agaricomycotina</taxon>
        <taxon>Agaricomycetes</taxon>
        <taxon>Polyporales</taxon>
        <taxon>Meripilaceae</taxon>
        <taxon>Meripilus</taxon>
    </lineage>
</organism>
<dbReference type="AlphaFoldDB" id="A0AAD5YGL1"/>